<dbReference type="EMBL" id="RBNH01000002">
    <property type="protein sequence ID" value="RKO26697.1"/>
    <property type="molecule type" value="Genomic_DNA"/>
</dbReference>
<feature type="region of interest" description="Disordered" evidence="6">
    <location>
        <begin position="922"/>
        <end position="953"/>
    </location>
</feature>
<keyword evidence="2 5" id="KW-0812">Transmembrane</keyword>
<dbReference type="GO" id="GO:0005576">
    <property type="term" value="C:extracellular region"/>
    <property type="evidence" value="ECO:0007669"/>
    <property type="project" value="TreeGrafter"/>
</dbReference>
<keyword evidence="3 5" id="KW-1133">Transmembrane helix</keyword>
<evidence type="ECO:0000256" key="3">
    <source>
        <dbReference type="ARBA" id="ARBA00022989"/>
    </source>
</evidence>
<feature type="transmembrane region" description="Helical" evidence="5">
    <location>
        <begin position="146"/>
        <end position="167"/>
    </location>
</feature>
<dbReference type="PANTHER" id="PTHR39344">
    <property type="entry name" value="UPF0182 PROTEIN SLL1060"/>
    <property type="match status" value="1"/>
</dbReference>
<dbReference type="InterPro" id="IPR005372">
    <property type="entry name" value="UPF0182"/>
</dbReference>
<feature type="transmembrane region" description="Helical" evidence="5">
    <location>
        <begin position="317"/>
        <end position="337"/>
    </location>
</feature>
<feature type="region of interest" description="Disordered" evidence="6">
    <location>
        <begin position="523"/>
        <end position="547"/>
    </location>
</feature>
<evidence type="ECO:0000256" key="4">
    <source>
        <dbReference type="ARBA" id="ARBA00023136"/>
    </source>
</evidence>
<evidence type="ECO:0000256" key="5">
    <source>
        <dbReference type="HAMAP-Rule" id="MF_01600"/>
    </source>
</evidence>
<reference evidence="7 8" key="1">
    <citation type="submission" date="2018-10" db="EMBL/GenBank/DDBJ databases">
        <title>Genome-guide identification and characterization of bacteria that degrade polycyclic aromatic hydrocarbons and resist hexavalent chromium simultaneously.</title>
        <authorList>
            <person name="Feng H."/>
        </authorList>
    </citation>
    <scope>NUCLEOTIDE SEQUENCE [LARGE SCALE GENOMIC DNA]</scope>
    <source>
        <strain evidence="7 8">J015</strain>
    </source>
</reference>
<keyword evidence="4 5" id="KW-0472">Membrane</keyword>
<dbReference type="AlphaFoldDB" id="A0A3B0G930"/>
<dbReference type="GO" id="GO:0005886">
    <property type="term" value="C:plasma membrane"/>
    <property type="evidence" value="ECO:0007669"/>
    <property type="project" value="UniProtKB-SubCell"/>
</dbReference>
<keyword evidence="1 5" id="KW-1003">Cell membrane</keyword>
<protein>
    <recommendedName>
        <fullName evidence="5">UPF0182 protein D7Z96_02630</fullName>
    </recommendedName>
</protein>
<accession>A0A3B0G930</accession>
<feature type="transmembrane region" description="Helical" evidence="5">
    <location>
        <begin position="49"/>
        <end position="72"/>
    </location>
</feature>
<reference evidence="8" key="2">
    <citation type="submission" date="2018-10" db="EMBL/GenBank/DDBJ databases">
        <authorList>
            <person name="Wang Y."/>
            <person name="Wang J."/>
            <person name="Yang X."/>
            <person name="Wang Z."/>
            <person name="Huang Y."/>
        </authorList>
    </citation>
    <scope>NUCLEOTIDE SEQUENCE [LARGE SCALE GENOMIC DNA]</scope>
    <source>
        <strain evidence="8">J015</strain>
    </source>
</reference>
<feature type="transmembrane region" description="Helical" evidence="5">
    <location>
        <begin position="241"/>
        <end position="262"/>
    </location>
</feature>
<comment type="caution">
    <text evidence="7">The sequence shown here is derived from an EMBL/GenBank/DDBJ whole genome shotgun (WGS) entry which is preliminary data.</text>
</comment>
<feature type="compositionally biased region" description="Low complexity" evidence="6">
    <location>
        <begin position="924"/>
        <end position="950"/>
    </location>
</feature>
<comment type="similarity">
    <text evidence="5">Belongs to the UPF0182 family.</text>
</comment>
<feature type="region of interest" description="Disordered" evidence="6">
    <location>
        <begin position="1001"/>
        <end position="1031"/>
    </location>
</feature>
<dbReference type="PANTHER" id="PTHR39344:SF1">
    <property type="entry name" value="UPF0182 PROTEIN SLL1060"/>
    <property type="match status" value="1"/>
</dbReference>
<evidence type="ECO:0000256" key="6">
    <source>
        <dbReference type="SAM" id="MobiDB-lite"/>
    </source>
</evidence>
<feature type="compositionally biased region" description="Pro residues" evidence="6">
    <location>
        <begin position="1022"/>
        <end position="1031"/>
    </location>
</feature>
<gene>
    <name evidence="7" type="ORF">D7Z96_02630</name>
</gene>
<sequence length="1031" mass="111913">MYDGRNQPFDRCRTSLAYASNYLTTSYEVPSLSRPASTMSTGRPPSRRGALTPTLIVVALVVVGFIFFANVWTDVLWYRQLGFIEVFLTENLARIGIFAAGFAIMFAAVFFAIRIAYHARPVYAPDSEIRDNLNRYQAQLEPVRRVVMIGLPVLFGLFAGSAAASQWQKVLLFFNQEPFGKTDPQFNMDISFYLMTLPFFGFVTGFLISVVVIAGIAGILTHYLYGSIRLMERGVFTSRAAQIHIAVTGATFLVLLGINFWLDRYTSVQSNSGRWAGALYTDVNAVIPTKAILAVAAVLVAVLFVVAAVIGKWRLPVIGTAMLVITSILAGGVYPWVIQQFQVRPSEETLEKEFIQRNIDNTRAAYGLDKIQVDRYDATNTATSGALAPDAQTTANIRLLDPNLISDAFSQLEQYRPYYRFPDSLNVDRYEVDGKVQDTVIAVRELNPTNVATNQQGWLNQHVVYTHGYGVVAAKGNKFTVDGKPEFLQSGIPSTGVLGDDSSYEPRIYFGEYSPDYSIVGAPDGAPAREQDRPSGEGETQYTFEGNGGPNVGTFFNRVLYSIKFQSSDLLLSDGVNPESQILYDRNPRERVEKVAPYLTVDGNAYPAVVDGRVKWIVDGYTTSQYYPYSQQEQLSDATADTQTTSGRAVALPNSTVNYIRNSVKATVDAYDGSVTLYAWDDQDPLLKSWQKVFPTSLKPFSEMTGDVMSHVRYPEDLFKVQRQLLGEYHVTDPSTFYQTKDVWSVPADPTVDSTSGVKQPPFYMSLQMPDQEKPAFQLTSSFIPQIVNGNARNVLYGFLAADSDAGDQAGVKAESYGKLRLLQIPPEIQVPGPGQAQNKFNSDPTVSQALNLLRQGASEVLNGNLLTLPVGGGILYVQPVYLKSTGETSYPTLQRVLVAFGDKVGFAPTLDEALKQLFGGDSGAAAGDSDNNGQTPTDPAAPATPAGADAKAELKAALDEANAAIQAGQAALAAGDFAAYGEAQNRLSAALKRATEAEGRIPVAAPEATPAPAATGSPAATPSPSPSATS</sequence>
<feature type="compositionally biased region" description="Low complexity" evidence="6">
    <location>
        <begin position="1005"/>
        <end position="1021"/>
    </location>
</feature>
<evidence type="ECO:0000313" key="7">
    <source>
        <dbReference type="EMBL" id="RKO26697.1"/>
    </source>
</evidence>
<organism evidence="7 8">
    <name type="scientific">Pseudarthrobacter phenanthrenivorans</name>
    <name type="common">Arthrobacter phenanthrenivorans</name>
    <dbReference type="NCBI Taxonomy" id="361575"/>
    <lineage>
        <taxon>Bacteria</taxon>
        <taxon>Bacillati</taxon>
        <taxon>Actinomycetota</taxon>
        <taxon>Actinomycetes</taxon>
        <taxon>Micrococcales</taxon>
        <taxon>Micrococcaceae</taxon>
        <taxon>Pseudarthrobacter</taxon>
    </lineage>
</organism>
<evidence type="ECO:0000256" key="2">
    <source>
        <dbReference type="ARBA" id="ARBA00022692"/>
    </source>
</evidence>
<comment type="subcellular location">
    <subcellularLocation>
        <location evidence="5">Cell membrane</location>
        <topology evidence="5">Multi-pass membrane protein</topology>
    </subcellularLocation>
</comment>
<dbReference type="HAMAP" id="MF_01600">
    <property type="entry name" value="UPF0182"/>
    <property type="match status" value="1"/>
</dbReference>
<feature type="compositionally biased region" description="Basic and acidic residues" evidence="6">
    <location>
        <begin position="527"/>
        <end position="536"/>
    </location>
</feature>
<dbReference type="NCBIfam" id="NF000825">
    <property type="entry name" value="PRK00068.1"/>
    <property type="match status" value="1"/>
</dbReference>
<evidence type="ECO:0000313" key="8">
    <source>
        <dbReference type="Proteomes" id="UP000273159"/>
    </source>
</evidence>
<feature type="transmembrane region" description="Helical" evidence="5">
    <location>
        <begin position="192"/>
        <end position="220"/>
    </location>
</feature>
<proteinExistence type="inferred from homology"/>
<dbReference type="Proteomes" id="UP000273159">
    <property type="component" value="Unassembled WGS sequence"/>
</dbReference>
<dbReference type="Pfam" id="PF03699">
    <property type="entry name" value="UPF0182"/>
    <property type="match status" value="1"/>
</dbReference>
<name>A0A3B0G930_PSEPS</name>
<feature type="transmembrane region" description="Helical" evidence="5">
    <location>
        <begin position="92"/>
        <end position="113"/>
    </location>
</feature>
<evidence type="ECO:0000256" key="1">
    <source>
        <dbReference type="ARBA" id="ARBA00022475"/>
    </source>
</evidence>
<feature type="transmembrane region" description="Helical" evidence="5">
    <location>
        <begin position="291"/>
        <end position="310"/>
    </location>
</feature>